<gene>
    <name evidence="1" type="ORF">S06H3_58414</name>
</gene>
<reference evidence="1" key="1">
    <citation type="journal article" date="2014" name="Front. Microbiol.">
        <title>High frequency of phylogenetically diverse reductive dehalogenase-homologous genes in deep subseafloor sedimentary metagenomes.</title>
        <authorList>
            <person name="Kawai M."/>
            <person name="Futagami T."/>
            <person name="Toyoda A."/>
            <person name="Takaki Y."/>
            <person name="Nishi S."/>
            <person name="Hori S."/>
            <person name="Arai W."/>
            <person name="Tsubouchi T."/>
            <person name="Morono Y."/>
            <person name="Uchiyama I."/>
            <person name="Ito T."/>
            <person name="Fujiyama A."/>
            <person name="Inagaki F."/>
            <person name="Takami H."/>
        </authorList>
    </citation>
    <scope>NUCLEOTIDE SEQUENCE</scope>
    <source>
        <strain evidence="1">Expedition CK06-06</strain>
    </source>
</reference>
<dbReference type="EMBL" id="BARV01037810">
    <property type="protein sequence ID" value="GAI54598.1"/>
    <property type="molecule type" value="Genomic_DNA"/>
</dbReference>
<name>X1PFH3_9ZZZZ</name>
<accession>X1PFH3</accession>
<organism evidence="1">
    <name type="scientific">marine sediment metagenome</name>
    <dbReference type="NCBI Taxonomy" id="412755"/>
    <lineage>
        <taxon>unclassified sequences</taxon>
        <taxon>metagenomes</taxon>
        <taxon>ecological metagenomes</taxon>
    </lineage>
</organism>
<feature type="non-terminal residue" evidence="1">
    <location>
        <position position="1"/>
    </location>
</feature>
<comment type="caution">
    <text evidence="1">The sequence shown here is derived from an EMBL/GenBank/DDBJ whole genome shotgun (WGS) entry which is preliminary data.</text>
</comment>
<protein>
    <submittedName>
        <fullName evidence="1">Uncharacterized protein</fullName>
    </submittedName>
</protein>
<sequence length="33" mass="3569">ESAKMAPAIPIIGTSIFKIGNFLSSSKKYPENE</sequence>
<dbReference type="AlphaFoldDB" id="X1PFH3"/>
<evidence type="ECO:0000313" key="1">
    <source>
        <dbReference type="EMBL" id="GAI54598.1"/>
    </source>
</evidence>
<proteinExistence type="predicted"/>